<sequence>MAVMGLLFPAVLHYTHTKEHFGKSELAVSRFSSCIMLVAYAVYLVFQLKSQKDLYIPLTEAKSCLFLYPKSSSWRNLLQFFAAETPVGESDEEQDKMLVQIECLDVYKRKVEQAMKSRAQLLQALSDSKPEETSGTNKKICGEIAGSVNLSDQPPVVDETDLSLKKFDEYQAHLQELQMEKLYLLPSAPYASTTWGPGVGLQQPQAPRPPAGKRPKPFPIPQVDRHAQPPRVSSLEKHLVDQLSKEEQNSLDAKLKDAIEADKKVEELEKEIITSRENIQFYHTKMQELGITLSHCAINLWKLGTC</sequence>
<dbReference type="GO" id="GO:0009705">
    <property type="term" value="C:plant-type vacuole membrane"/>
    <property type="evidence" value="ECO:0007669"/>
    <property type="project" value="TreeGrafter"/>
</dbReference>
<keyword evidence="1" id="KW-0813">Transport</keyword>
<evidence type="ECO:0000256" key="1">
    <source>
        <dbReference type="ARBA" id="ARBA00022449"/>
    </source>
</evidence>
<keyword evidence="3" id="KW-0175">Coiled coil</keyword>
<dbReference type="AlphaFoldDB" id="A0AAD9WP75"/>
<proteinExistence type="predicted"/>
<keyword evidence="2" id="KW-0406">Ion transport</keyword>
<dbReference type="PANTHER" id="PTHR31503">
    <property type="entry name" value="VACUOLAR CALCIUM ION TRANSPORTER"/>
    <property type="match status" value="1"/>
</dbReference>
<dbReference type="EMBL" id="JANJYI010000009">
    <property type="protein sequence ID" value="KAK2637185.1"/>
    <property type="molecule type" value="Genomic_DNA"/>
</dbReference>
<name>A0AAD9WP75_9ROSI</name>
<dbReference type="GO" id="GO:0006874">
    <property type="term" value="P:intracellular calcium ion homeostasis"/>
    <property type="evidence" value="ECO:0007669"/>
    <property type="project" value="TreeGrafter"/>
</dbReference>
<reference evidence="5" key="1">
    <citation type="journal article" date="2023" name="Plant J.">
        <title>Genome sequences and population genomics provide insights into the demographic history, inbreeding, and mutation load of two 'living fossil' tree species of Dipteronia.</title>
        <authorList>
            <person name="Feng Y."/>
            <person name="Comes H.P."/>
            <person name="Chen J."/>
            <person name="Zhu S."/>
            <person name="Lu R."/>
            <person name="Zhang X."/>
            <person name="Li P."/>
            <person name="Qiu J."/>
            <person name="Olsen K.M."/>
            <person name="Qiu Y."/>
        </authorList>
    </citation>
    <scope>NUCLEOTIDE SEQUENCE</scope>
    <source>
        <strain evidence="5">KIB01</strain>
    </source>
</reference>
<gene>
    <name evidence="5" type="ORF">Ddye_031977</name>
</gene>
<accession>A0AAD9WP75</accession>
<evidence type="ECO:0000256" key="2">
    <source>
        <dbReference type="ARBA" id="ARBA00023065"/>
    </source>
</evidence>
<evidence type="ECO:0000313" key="5">
    <source>
        <dbReference type="EMBL" id="KAK2637185.1"/>
    </source>
</evidence>
<organism evidence="5 6">
    <name type="scientific">Dipteronia dyeriana</name>
    <dbReference type="NCBI Taxonomy" id="168575"/>
    <lineage>
        <taxon>Eukaryota</taxon>
        <taxon>Viridiplantae</taxon>
        <taxon>Streptophyta</taxon>
        <taxon>Embryophyta</taxon>
        <taxon>Tracheophyta</taxon>
        <taxon>Spermatophyta</taxon>
        <taxon>Magnoliopsida</taxon>
        <taxon>eudicotyledons</taxon>
        <taxon>Gunneridae</taxon>
        <taxon>Pentapetalae</taxon>
        <taxon>rosids</taxon>
        <taxon>malvids</taxon>
        <taxon>Sapindales</taxon>
        <taxon>Sapindaceae</taxon>
        <taxon>Hippocastanoideae</taxon>
        <taxon>Acereae</taxon>
        <taxon>Dipteronia</taxon>
    </lineage>
</organism>
<keyword evidence="1" id="KW-0050">Antiport</keyword>
<dbReference type="PANTHER" id="PTHR31503:SF48">
    <property type="entry name" value="VACUOLAR CATION_PROTON EXCHANGER 2"/>
    <property type="match status" value="1"/>
</dbReference>
<comment type="caution">
    <text evidence="5">The sequence shown here is derived from an EMBL/GenBank/DDBJ whole genome shotgun (WGS) entry which is preliminary data.</text>
</comment>
<feature type="region of interest" description="Disordered" evidence="4">
    <location>
        <begin position="195"/>
        <end position="230"/>
    </location>
</feature>
<feature type="coiled-coil region" evidence="3">
    <location>
        <begin position="251"/>
        <end position="285"/>
    </location>
</feature>
<evidence type="ECO:0000313" key="6">
    <source>
        <dbReference type="Proteomes" id="UP001280121"/>
    </source>
</evidence>
<evidence type="ECO:0000256" key="4">
    <source>
        <dbReference type="SAM" id="MobiDB-lite"/>
    </source>
</evidence>
<dbReference type="InterPro" id="IPR004713">
    <property type="entry name" value="CaH_exchang"/>
</dbReference>
<evidence type="ECO:0000256" key="3">
    <source>
        <dbReference type="SAM" id="Coils"/>
    </source>
</evidence>
<dbReference type="Proteomes" id="UP001280121">
    <property type="component" value="Unassembled WGS sequence"/>
</dbReference>
<keyword evidence="6" id="KW-1185">Reference proteome</keyword>
<dbReference type="GO" id="GO:0015369">
    <property type="term" value="F:calcium:proton antiporter activity"/>
    <property type="evidence" value="ECO:0007669"/>
    <property type="project" value="TreeGrafter"/>
</dbReference>
<protein>
    <submittedName>
        <fullName evidence="5">Uncharacterized protein</fullName>
    </submittedName>
</protein>